<keyword evidence="2" id="KW-1185">Reference proteome</keyword>
<reference evidence="1" key="1">
    <citation type="submission" date="2021-06" db="EMBL/GenBank/DDBJ databases">
        <authorList>
            <person name="Kallberg Y."/>
            <person name="Tangrot J."/>
            <person name="Rosling A."/>
        </authorList>
    </citation>
    <scope>NUCLEOTIDE SEQUENCE</scope>
    <source>
        <strain evidence="1">28 12/20/2015</strain>
    </source>
</reference>
<dbReference type="Proteomes" id="UP000789366">
    <property type="component" value="Unassembled WGS sequence"/>
</dbReference>
<organism evidence="1 2">
    <name type="scientific">Cetraspora pellucida</name>
    <dbReference type="NCBI Taxonomy" id="1433469"/>
    <lineage>
        <taxon>Eukaryota</taxon>
        <taxon>Fungi</taxon>
        <taxon>Fungi incertae sedis</taxon>
        <taxon>Mucoromycota</taxon>
        <taxon>Glomeromycotina</taxon>
        <taxon>Glomeromycetes</taxon>
        <taxon>Diversisporales</taxon>
        <taxon>Gigasporaceae</taxon>
        <taxon>Cetraspora</taxon>
    </lineage>
</organism>
<sequence>MVKTLKLAYTTIIMTRFSSSTTSIRNRKVFLLSKNEFIFGML</sequence>
<evidence type="ECO:0000313" key="2">
    <source>
        <dbReference type="Proteomes" id="UP000789366"/>
    </source>
</evidence>
<gene>
    <name evidence="1" type="ORF">SPELUC_LOCUS225</name>
</gene>
<accession>A0ACA9JYA1</accession>
<evidence type="ECO:0000313" key="1">
    <source>
        <dbReference type="EMBL" id="CAG8441706.1"/>
    </source>
</evidence>
<dbReference type="EMBL" id="CAJVPW010000066">
    <property type="protein sequence ID" value="CAG8441706.1"/>
    <property type="molecule type" value="Genomic_DNA"/>
</dbReference>
<protein>
    <submittedName>
        <fullName evidence="1">3683_t:CDS:1</fullName>
    </submittedName>
</protein>
<name>A0ACA9JYA1_9GLOM</name>
<proteinExistence type="predicted"/>
<comment type="caution">
    <text evidence="1">The sequence shown here is derived from an EMBL/GenBank/DDBJ whole genome shotgun (WGS) entry which is preliminary data.</text>
</comment>